<dbReference type="GO" id="GO:0006772">
    <property type="term" value="P:thiamine metabolic process"/>
    <property type="evidence" value="ECO:0007669"/>
    <property type="project" value="UniProtKB-ARBA"/>
</dbReference>
<dbReference type="GeneID" id="17357877"/>
<dbReference type="GO" id="GO:0005829">
    <property type="term" value="C:cytosol"/>
    <property type="evidence" value="ECO:0007669"/>
    <property type="project" value="TreeGrafter"/>
</dbReference>
<dbReference type="Proteomes" id="UP000008141">
    <property type="component" value="Unassembled WGS sequence"/>
</dbReference>
<dbReference type="SUPFAM" id="SSF48613">
    <property type="entry name" value="Heme oxygenase-like"/>
    <property type="match status" value="1"/>
</dbReference>
<dbReference type="CDD" id="cd19365">
    <property type="entry name" value="TenA_C-like"/>
    <property type="match status" value="1"/>
</dbReference>
<protein>
    <recommendedName>
        <fullName evidence="1">Thiaminase-2/PQQC domain-containing protein</fullName>
    </recommendedName>
</protein>
<proteinExistence type="predicted"/>
<dbReference type="Pfam" id="PF03070">
    <property type="entry name" value="TENA_THI-4"/>
    <property type="match status" value="1"/>
</dbReference>
<evidence type="ECO:0000313" key="2">
    <source>
        <dbReference type="EMBL" id="EFN58588.1"/>
    </source>
</evidence>
<dbReference type="PANTHER" id="PTHR43198:SF2">
    <property type="entry name" value="SI:CH1073-67J19.1-RELATED"/>
    <property type="match status" value="1"/>
</dbReference>
<dbReference type="Gene3D" id="1.20.910.10">
    <property type="entry name" value="Heme oxygenase-like"/>
    <property type="match status" value="1"/>
</dbReference>
<dbReference type="InterPro" id="IPR050967">
    <property type="entry name" value="Thiamine_Salvage_TenA"/>
</dbReference>
<feature type="domain" description="Thiaminase-2/PQQC" evidence="1">
    <location>
        <begin position="3"/>
        <end position="168"/>
    </location>
</feature>
<gene>
    <name evidence="2" type="ORF">CHLNCDRAFT_12664</name>
</gene>
<dbReference type="EMBL" id="GL433837">
    <property type="protein sequence ID" value="EFN58588.1"/>
    <property type="molecule type" value="Genomic_DNA"/>
</dbReference>
<feature type="non-terminal residue" evidence="2">
    <location>
        <position position="172"/>
    </location>
</feature>
<feature type="non-terminal residue" evidence="2">
    <location>
        <position position="1"/>
    </location>
</feature>
<dbReference type="InParanoid" id="E1Z654"/>
<reference evidence="2 3" key="1">
    <citation type="journal article" date="2010" name="Plant Cell">
        <title>The Chlorella variabilis NC64A genome reveals adaptation to photosymbiosis, coevolution with viruses, and cryptic sex.</title>
        <authorList>
            <person name="Blanc G."/>
            <person name="Duncan G."/>
            <person name="Agarkova I."/>
            <person name="Borodovsky M."/>
            <person name="Gurnon J."/>
            <person name="Kuo A."/>
            <person name="Lindquist E."/>
            <person name="Lucas S."/>
            <person name="Pangilinan J."/>
            <person name="Polle J."/>
            <person name="Salamov A."/>
            <person name="Terry A."/>
            <person name="Yamada T."/>
            <person name="Dunigan D.D."/>
            <person name="Grigoriev I.V."/>
            <person name="Claverie J.M."/>
            <person name="Van Etten J.L."/>
        </authorList>
    </citation>
    <scope>NUCLEOTIDE SEQUENCE [LARGE SCALE GENOMIC DNA]</scope>
    <source>
        <strain evidence="2 3">NC64A</strain>
    </source>
</reference>
<accession>E1Z654</accession>
<dbReference type="InterPro" id="IPR004305">
    <property type="entry name" value="Thiaminase-2/PQQC"/>
</dbReference>
<keyword evidence="3" id="KW-1185">Reference proteome</keyword>
<name>E1Z654_CHLVA</name>
<evidence type="ECO:0000259" key="1">
    <source>
        <dbReference type="Pfam" id="PF03070"/>
    </source>
</evidence>
<dbReference type="PANTHER" id="PTHR43198">
    <property type="entry name" value="BIFUNCTIONAL TH2 PROTEIN"/>
    <property type="match status" value="1"/>
</dbReference>
<organism evidence="3">
    <name type="scientific">Chlorella variabilis</name>
    <name type="common">Green alga</name>
    <dbReference type="NCBI Taxonomy" id="554065"/>
    <lineage>
        <taxon>Eukaryota</taxon>
        <taxon>Viridiplantae</taxon>
        <taxon>Chlorophyta</taxon>
        <taxon>core chlorophytes</taxon>
        <taxon>Trebouxiophyceae</taxon>
        <taxon>Chlorellales</taxon>
        <taxon>Chlorellaceae</taxon>
        <taxon>Chlorella clade</taxon>
        <taxon>Chlorella</taxon>
    </lineage>
</organism>
<sequence length="172" mass="19017">SAIMQHPLLTQLADGSLDEQTFKFYIVQGALYLREYARALALVASKAPRPEWVAFFGRCANEAYQEESSFHKASSPAGWERSCPAAATTCCVASAVLAPYSLLYTSFVLSTVHEKAFYEALAAVLPCFVVYLEVGKALLRQGSPHPLVQRFIDRFGGPEYEELTLEVVRMAN</sequence>
<dbReference type="InterPro" id="IPR016084">
    <property type="entry name" value="Haem_Oase-like_multi-hlx"/>
</dbReference>
<dbReference type="KEGG" id="cvr:CHLNCDRAFT_12664"/>
<dbReference type="RefSeq" id="XP_005850690.1">
    <property type="nucleotide sequence ID" value="XM_005850628.1"/>
</dbReference>
<dbReference type="OrthoDB" id="37730at2759"/>
<evidence type="ECO:0000313" key="3">
    <source>
        <dbReference type="Proteomes" id="UP000008141"/>
    </source>
</evidence>
<dbReference type="AlphaFoldDB" id="E1Z654"/>